<gene>
    <name evidence="1" type="ORF">F3K02_18370</name>
</gene>
<keyword evidence="2" id="KW-1185">Reference proteome</keyword>
<sequence length="72" mass="7704">MSTVNLISTLSCPHCGHRKTETMPTDACVWFYECEQCHTVLKPLPGDCCVFCSYGSAPCPPMQVGSSPCGCG</sequence>
<dbReference type="RefSeq" id="WP_343067106.1">
    <property type="nucleotide sequence ID" value="NZ_VYGV01000016.1"/>
</dbReference>
<dbReference type="InterPro" id="IPR047677">
    <property type="entry name" value="GDCCVxC"/>
</dbReference>
<evidence type="ECO:0000313" key="1">
    <source>
        <dbReference type="EMBL" id="NWF47201.1"/>
    </source>
</evidence>
<organism evidence="1 2">
    <name type="scientific">Hydrogenophaga aromaticivorans</name>
    <dbReference type="NCBI Taxonomy" id="2610898"/>
    <lineage>
        <taxon>Bacteria</taxon>
        <taxon>Pseudomonadati</taxon>
        <taxon>Pseudomonadota</taxon>
        <taxon>Betaproteobacteria</taxon>
        <taxon>Burkholderiales</taxon>
        <taxon>Comamonadaceae</taxon>
        <taxon>Hydrogenophaga</taxon>
    </lineage>
</organism>
<dbReference type="AlphaFoldDB" id="A0A7Y8GZ26"/>
<reference evidence="1 2" key="1">
    <citation type="submission" date="2019-09" db="EMBL/GenBank/DDBJ databases">
        <title>Hydrogenophaga aromatica sp. nov., isolated from a para-xylene-degrading enrichment culture.</title>
        <authorList>
            <person name="Tancsics A."/>
            <person name="Banerjee S."/>
        </authorList>
    </citation>
    <scope>NUCLEOTIDE SEQUENCE [LARGE SCALE GENOMIC DNA]</scope>
    <source>
        <strain evidence="1 2">D2P1</strain>
    </source>
</reference>
<comment type="caution">
    <text evidence="1">The sequence shown here is derived from an EMBL/GenBank/DDBJ whole genome shotgun (WGS) entry which is preliminary data.</text>
</comment>
<dbReference type="Proteomes" id="UP000545507">
    <property type="component" value="Unassembled WGS sequence"/>
</dbReference>
<accession>A0A7Y8GZ26</accession>
<dbReference type="EMBL" id="VYGV01000016">
    <property type="protein sequence ID" value="NWF47201.1"/>
    <property type="molecule type" value="Genomic_DNA"/>
</dbReference>
<name>A0A7Y8GZ26_9BURK</name>
<evidence type="ECO:0000313" key="2">
    <source>
        <dbReference type="Proteomes" id="UP000545507"/>
    </source>
</evidence>
<proteinExistence type="predicted"/>
<dbReference type="NCBIfam" id="NF041374">
    <property type="entry name" value="GDCCVxC"/>
    <property type="match status" value="1"/>
</dbReference>
<protein>
    <submittedName>
        <fullName evidence="1">Uncharacterized protein</fullName>
    </submittedName>
</protein>